<feature type="domain" description="Fibronectin type-III" evidence="4">
    <location>
        <begin position="554"/>
        <end position="644"/>
    </location>
</feature>
<dbReference type="Pfam" id="PF00041">
    <property type="entry name" value="fn3"/>
    <property type="match status" value="2"/>
</dbReference>
<reference evidence="7 8" key="1">
    <citation type="submission" date="2019-12" db="EMBL/GenBank/DDBJ databases">
        <title>Sporaefaciens musculi gen. nov., sp. nov., a novel bacterium isolated from the caecum of an obese mouse.</title>
        <authorList>
            <person name="Rasmussen T.S."/>
            <person name="Streidl T."/>
            <person name="Hitch T.C.A."/>
            <person name="Wortmann E."/>
            <person name="Deptula P."/>
            <person name="Hansen M."/>
            <person name="Nielsen D.S."/>
            <person name="Clavel T."/>
            <person name="Vogensen F.K."/>
        </authorList>
    </citation>
    <scope>NUCLEOTIDE SEQUENCE [LARGE SCALE GENOMIC DNA]</scope>
    <source>
        <strain evidence="7 8">WCA-9-b2</strain>
    </source>
</reference>
<dbReference type="SMART" id="SM00060">
    <property type="entry name" value="FN3"/>
    <property type="match status" value="2"/>
</dbReference>
<comment type="caution">
    <text evidence="7">The sequence shown here is derived from an EMBL/GenBank/DDBJ whole genome shotgun (WGS) entry which is preliminary data.</text>
</comment>
<evidence type="ECO:0000256" key="1">
    <source>
        <dbReference type="ARBA" id="ARBA00022737"/>
    </source>
</evidence>
<dbReference type="SUPFAM" id="SSF49785">
    <property type="entry name" value="Galactose-binding domain-like"/>
    <property type="match status" value="1"/>
</dbReference>
<name>A0A7X3MFI2_9FIRM</name>
<dbReference type="RefSeq" id="WP_159750588.1">
    <property type="nucleotide sequence ID" value="NZ_WUQX01000001.1"/>
</dbReference>
<evidence type="ECO:0008006" key="9">
    <source>
        <dbReference type="Google" id="ProtNLM"/>
    </source>
</evidence>
<feature type="compositionally biased region" description="Basic and acidic residues" evidence="2">
    <location>
        <begin position="56"/>
        <end position="69"/>
    </location>
</feature>
<dbReference type="Gene3D" id="1.10.1330.10">
    <property type="entry name" value="Dockerin domain"/>
    <property type="match status" value="1"/>
</dbReference>
<dbReference type="EMBL" id="WUQX01000001">
    <property type="protein sequence ID" value="MXP75287.1"/>
    <property type="molecule type" value="Genomic_DNA"/>
</dbReference>
<dbReference type="PROSITE" id="PS50853">
    <property type="entry name" value="FN3"/>
    <property type="match status" value="1"/>
</dbReference>
<dbReference type="Proteomes" id="UP000460412">
    <property type="component" value="Unassembled WGS sequence"/>
</dbReference>
<dbReference type="InterPro" id="IPR016134">
    <property type="entry name" value="Dockerin_dom"/>
</dbReference>
<dbReference type="PROSITE" id="PS51723">
    <property type="entry name" value="PEPTIDASE_M60"/>
    <property type="match status" value="1"/>
</dbReference>
<evidence type="ECO:0000313" key="7">
    <source>
        <dbReference type="EMBL" id="MXP75287.1"/>
    </source>
</evidence>
<keyword evidence="8" id="KW-1185">Reference proteome</keyword>
<protein>
    <recommendedName>
        <fullName evidence="9">Fibronectin type III domain protein</fullName>
    </recommendedName>
</protein>
<dbReference type="InterPro" id="IPR042279">
    <property type="entry name" value="Pep_M60_3"/>
</dbReference>
<dbReference type="SMART" id="SM01276">
    <property type="entry name" value="M60-like"/>
    <property type="match status" value="1"/>
</dbReference>
<dbReference type="InterPro" id="IPR013783">
    <property type="entry name" value="Ig-like_fold"/>
</dbReference>
<feature type="chain" id="PRO_5030608346" description="Fibronectin type III domain protein" evidence="3">
    <location>
        <begin position="24"/>
        <end position="1790"/>
    </location>
</feature>
<dbReference type="InterPro" id="IPR008979">
    <property type="entry name" value="Galactose-bd-like_sf"/>
</dbReference>
<dbReference type="GO" id="GO:0000272">
    <property type="term" value="P:polysaccharide catabolic process"/>
    <property type="evidence" value="ECO:0007669"/>
    <property type="project" value="InterPro"/>
</dbReference>
<evidence type="ECO:0000259" key="6">
    <source>
        <dbReference type="PROSITE" id="PS51766"/>
    </source>
</evidence>
<dbReference type="Gene3D" id="3.40.390.80">
    <property type="entry name" value="Peptidase M60, enhancin-like domain 2"/>
    <property type="match status" value="1"/>
</dbReference>
<accession>A0A7X3MFI2</accession>
<dbReference type="Pfam" id="PF13402">
    <property type="entry name" value="Peptidase_M60"/>
    <property type="match status" value="1"/>
</dbReference>
<dbReference type="PANTHER" id="PTHR13817">
    <property type="entry name" value="TITIN"/>
    <property type="match status" value="1"/>
</dbReference>
<feature type="domain" description="Dockerin" evidence="6">
    <location>
        <begin position="217"/>
        <end position="283"/>
    </location>
</feature>
<organism evidence="7 8">
    <name type="scientific">Sporofaciens musculi</name>
    <dbReference type="NCBI Taxonomy" id="2681861"/>
    <lineage>
        <taxon>Bacteria</taxon>
        <taxon>Bacillati</taxon>
        <taxon>Bacillota</taxon>
        <taxon>Clostridia</taxon>
        <taxon>Lachnospirales</taxon>
        <taxon>Lachnospiraceae</taxon>
        <taxon>Sporofaciens</taxon>
    </lineage>
</organism>
<evidence type="ECO:0000259" key="5">
    <source>
        <dbReference type="PROSITE" id="PS51723"/>
    </source>
</evidence>
<dbReference type="InterPro" id="IPR036439">
    <property type="entry name" value="Dockerin_dom_sf"/>
</dbReference>
<sequence>MKRIVSFMLAAVLVLAPCMQSFATDPGTSVPAEGEAGEVGNTTPDSKNPTGEPDDTTPKEPDGDNKDDGNGGEDNPLFTTPSEIPGEGELDGIGVISEEELDITAMAKNVKGQVDVHIMQALDFKQDITFTVNLAGKDVEYSTEPRQITLSGLMGDKLQDGVTFEGLEKGKYTLSISAPGYRTRTRELDVDALAYKLTYSTSFLGGYTYKEGELQPGALRIGDVNGDGEIDDADKDQLIDMIDSSKPEEEGAKAEDLNLDGKVDLADLNFFVQGYFRSDEVPPYAGASIETNVPASAISHKTGENTLVVGDLKNLSTGEGGVELKPASGTLADSPVSVEFTFAEGTQTDGIVIDSKEENPVEEGNLEIFYEENGVEEKFSVPIVKEQDVHLLLSKDTVTVDKDIYGNISINLGSQIAIKRVIFTITGTKNNNLAEISRVEFVNGMENRIPEPERDIPQNVSAEVGNKTFVVSWDKCNNVTGYEVQIEGPVGEDGKEEIVNEVVSVRGCSLAVSSLGEGKLKNGSTYTVRVQSVNGAWRSGYSGPITAIPKVDKVPDAPDYVNAVGKYKAIDVSWKKMKDTDYFNVYYRETGTQEYTKDEGIKDSKYTISGLKDQTDYEIYVTGVNEIGEGNPSKVSTAKTTNQEPAQMPKYKLLNRAENGKVSEHIINATIVKGAMQDSLLDTEPGTAWGTVDNNPMSHYFMNTWDGGGFNPMGVHGITYEFDKVYKMDRIALQEVSPQSQSYGYAQAQYWDADGNAHAIPRSSIRVLRKTDGEGRTYYVLRFSEPIEAKKIQFALARSYVNGTISVAEVYFYEYDSIEEEIMALYTDDLHTELREDVTQETIDELRKRIDTVDPISKEYHPDKEYLERELATAEEILNDGNLTRTVKIHNTINTKDVGRGFGGLNAWQPLGVTAAAGEEISVYVGHNTKRTGDGTNLQLVSTQYHSEAASMFKVVATLKIGKNDITIPKLWSQTAETGGALYIQYTGNNANDQYAVRLSGGVQVPVLDLYQTMGAESAAERQKRAETYIEELQTYVAEIEKKHEEVHMNSDNGLVKYPYKAEDCILGASDIMLDKMMLSLPAQQILAGTGAGSVQDKAKKLVTSMEAMENMMYLFYQHKGLNDTAQDVKDRFPANHLNIRYQTMFAGAFMYASGNHIGIEWGSTPAMMSGVTVQADENGKYLSGQYYGWGIAHEIGHCINQGTYAIAETTNNYFSVLAQAKDTNNSVRFEYPKVYEKVTSGTKGPATNVFTQLGMYWQLHLAYDNGLNFKTYSDYNEQLANLFFARVDTYSRNPAKAPTPGDKVMTLSGDREQDLMRLACAAAEKDILEFFVRWGKTPDAETISYAGQFPKETRAIYYVNDESRVYRISHNSVLGTDGTKEAVGSDTTATVDTNAANKVNLKLTSTLNPEDVLGYEIVRCITSNGEEEKEVAGFATGNEFTDTITTMNNRVVTYEVTVIDQHLNRSAIKRLEPVKISHKGNIDKTHWSVDTNDMKAVSSIPVDDADEDDPCLPEAEAPISAAVDNKTETTYIGEAGVNAEVVIELNQTFTISGFQYTVNEGTPIEDYSISVRNDQNEWIEAATGTFGKTGVHTVNFGVKDSTNIALYQTSAVKLSIKNQQNAKISISELDVLSTTGDDVEFRKSEDGTTAIGKLAAAYQYGDKKEDVIPAGSIVFTGRYKGNSAYNVVILYDQDGNIVGGKNQDGSLKAYQVLFSDVDESGGNLQNVYDGTWIYWIAPGDVNTGLEKVRAELYRVDEATTNQGQRLVSDCMFEVYPKTLPDITLSGKKK</sequence>
<dbReference type="Gene3D" id="2.60.120.1250">
    <property type="entry name" value="Peptidase M60, enhancin-like domain 1"/>
    <property type="match status" value="1"/>
</dbReference>
<gene>
    <name evidence="7" type="ORF">GN277_07790</name>
</gene>
<proteinExistence type="predicted"/>
<dbReference type="InterPro" id="IPR003961">
    <property type="entry name" value="FN3_dom"/>
</dbReference>
<dbReference type="Gene3D" id="2.60.120.260">
    <property type="entry name" value="Galactose-binding domain-like"/>
    <property type="match status" value="1"/>
</dbReference>
<keyword evidence="1" id="KW-0677">Repeat</keyword>
<dbReference type="CDD" id="cd14256">
    <property type="entry name" value="Dockerin_I"/>
    <property type="match status" value="1"/>
</dbReference>
<feature type="compositionally biased region" description="Polar residues" evidence="2">
    <location>
        <begin position="40"/>
        <end position="49"/>
    </location>
</feature>
<dbReference type="InterPro" id="IPR050964">
    <property type="entry name" value="Striated_Muscle_Regulatory"/>
</dbReference>
<dbReference type="CDD" id="cd00063">
    <property type="entry name" value="FN3"/>
    <property type="match status" value="2"/>
</dbReference>
<evidence type="ECO:0000256" key="2">
    <source>
        <dbReference type="SAM" id="MobiDB-lite"/>
    </source>
</evidence>
<dbReference type="InterPro" id="IPR036116">
    <property type="entry name" value="FN3_sf"/>
</dbReference>
<feature type="region of interest" description="Disordered" evidence="2">
    <location>
        <begin position="25"/>
        <end position="90"/>
    </location>
</feature>
<feature type="domain" description="Peptidase M60" evidence="5">
    <location>
        <begin position="906"/>
        <end position="1265"/>
    </location>
</feature>
<dbReference type="PANTHER" id="PTHR13817:SF166">
    <property type="entry name" value="NEURONAL IGCAM-RELATED"/>
    <property type="match status" value="1"/>
</dbReference>
<dbReference type="InterPro" id="IPR031161">
    <property type="entry name" value="Peptidase_M60_dom"/>
</dbReference>
<dbReference type="SUPFAM" id="SSF49265">
    <property type="entry name" value="Fibronectin type III"/>
    <property type="match status" value="1"/>
</dbReference>
<keyword evidence="3" id="KW-0732">Signal</keyword>
<feature type="signal peptide" evidence="3">
    <location>
        <begin position="1"/>
        <end position="23"/>
    </location>
</feature>
<evidence type="ECO:0000313" key="8">
    <source>
        <dbReference type="Proteomes" id="UP000460412"/>
    </source>
</evidence>
<evidence type="ECO:0000256" key="3">
    <source>
        <dbReference type="SAM" id="SignalP"/>
    </source>
</evidence>
<dbReference type="PROSITE" id="PS51766">
    <property type="entry name" value="DOCKERIN"/>
    <property type="match status" value="1"/>
</dbReference>
<dbReference type="SUPFAM" id="SSF63446">
    <property type="entry name" value="Type I dockerin domain"/>
    <property type="match status" value="1"/>
</dbReference>
<dbReference type="Gene3D" id="1.10.390.30">
    <property type="entry name" value="Peptidase M60, enhancin-like domain 3"/>
    <property type="match status" value="1"/>
</dbReference>
<evidence type="ECO:0000259" key="4">
    <source>
        <dbReference type="PROSITE" id="PS50853"/>
    </source>
</evidence>
<dbReference type="Gene3D" id="2.60.40.10">
    <property type="entry name" value="Immunoglobulins"/>
    <property type="match status" value="2"/>
</dbReference>